<accession>A0A1G2PKP4</accession>
<dbReference type="STRING" id="1802362.A2806_04510"/>
<dbReference type="NCBIfam" id="TIGR01044">
    <property type="entry name" value="rplV_bact"/>
    <property type="match status" value="1"/>
</dbReference>
<evidence type="ECO:0000313" key="12">
    <source>
        <dbReference type="EMBL" id="OHA48925.1"/>
    </source>
</evidence>
<dbReference type="InterPro" id="IPR047867">
    <property type="entry name" value="Ribosomal_uL22_bac/org-type"/>
</dbReference>
<comment type="subunit">
    <text evidence="7 9">Part of the 50S ribosomal subunit.</text>
</comment>
<evidence type="ECO:0000256" key="11">
    <source>
        <dbReference type="SAM" id="MobiDB-lite"/>
    </source>
</evidence>
<dbReference type="PANTHER" id="PTHR13501">
    <property type="entry name" value="CHLOROPLAST 50S RIBOSOMAL PROTEIN L22-RELATED"/>
    <property type="match status" value="1"/>
</dbReference>
<dbReference type="InterPro" id="IPR005727">
    <property type="entry name" value="Ribosomal_uL22_bac/chlpt-type"/>
</dbReference>
<organism evidence="12 13">
    <name type="scientific">Candidatus Terrybacteria bacterium RIFCSPHIGHO2_01_FULL_48_17</name>
    <dbReference type="NCBI Taxonomy" id="1802362"/>
    <lineage>
        <taxon>Bacteria</taxon>
        <taxon>Candidatus Terryibacteriota</taxon>
    </lineage>
</organism>
<reference evidence="12 13" key="1">
    <citation type="journal article" date="2016" name="Nat. Commun.">
        <title>Thousands of microbial genomes shed light on interconnected biogeochemical processes in an aquifer system.</title>
        <authorList>
            <person name="Anantharaman K."/>
            <person name="Brown C.T."/>
            <person name="Hug L.A."/>
            <person name="Sharon I."/>
            <person name="Castelle C.J."/>
            <person name="Probst A.J."/>
            <person name="Thomas B.C."/>
            <person name="Singh A."/>
            <person name="Wilkins M.J."/>
            <person name="Karaoz U."/>
            <person name="Brodie E.L."/>
            <person name="Williams K.H."/>
            <person name="Hubbard S.S."/>
            <person name="Banfield J.F."/>
        </authorList>
    </citation>
    <scope>NUCLEOTIDE SEQUENCE [LARGE SCALE GENOMIC DNA]</scope>
</reference>
<dbReference type="InterPro" id="IPR001063">
    <property type="entry name" value="Ribosomal_uL22"/>
</dbReference>
<dbReference type="AlphaFoldDB" id="A0A1G2PKP4"/>
<dbReference type="Pfam" id="PF00237">
    <property type="entry name" value="Ribosomal_L22"/>
    <property type="match status" value="1"/>
</dbReference>
<dbReference type="PANTHER" id="PTHR13501:SF8">
    <property type="entry name" value="LARGE RIBOSOMAL SUBUNIT PROTEIN UL22M"/>
    <property type="match status" value="1"/>
</dbReference>
<comment type="function">
    <text evidence="7">The globular domain of the protein is located near the polypeptide exit tunnel on the outside of the subunit, while an extended beta-hairpin is found that lines the wall of the exit tunnel in the center of the 70S ribosome.</text>
</comment>
<dbReference type="EMBL" id="MHSS01000002">
    <property type="protein sequence ID" value="OHA48925.1"/>
    <property type="molecule type" value="Genomic_DNA"/>
</dbReference>
<evidence type="ECO:0000256" key="3">
    <source>
        <dbReference type="ARBA" id="ARBA00022884"/>
    </source>
</evidence>
<keyword evidence="3 7" id="KW-0694">RNA-binding</keyword>
<dbReference type="GO" id="GO:0019843">
    <property type="term" value="F:rRNA binding"/>
    <property type="evidence" value="ECO:0007669"/>
    <property type="project" value="UniProtKB-UniRule"/>
</dbReference>
<proteinExistence type="inferred from homology"/>
<keyword evidence="2 7" id="KW-0699">rRNA-binding</keyword>
<evidence type="ECO:0000256" key="9">
    <source>
        <dbReference type="RuleBase" id="RU004006"/>
    </source>
</evidence>
<dbReference type="CDD" id="cd00336">
    <property type="entry name" value="Ribosomal_L22"/>
    <property type="match status" value="1"/>
</dbReference>
<dbReference type="GO" id="GO:0003735">
    <property type="term" value="F:structural constituent of ribosome"/>
    <property type="evidence" value="ECO:0007669"/>
    <property type="project" value="InterPro"/>
</dbReference>
<dbReference type="HAMAP" id="MF_01331_B">
    <property type="entry name" value="Ribosomal_uL22_B"/>
    <property type="match status" value="1"/>
</dbReference>
<keyword evidence="5 7" id="KW-0687">Ribonucleoprotein</keyword>
<evidence type="ECO:0000256" key="2">
    <source>
        <dbReference type="ARBA" id="ARBA00022730"/>
    </source>
</evidence>
<dbReference type="GO" id="GO:0006412">
    <property type="term" value="P:translation"/>
    <property type="evidence" value="ECO:0007669"/>
    <property type="project" value="UniProtKB-UniRule"/>
</dbReference>
<dbReference type="GO" id="GO:0022625">
    <property type="term" value="C:cytosolic large ribosomal subunit"/>
    <property type="evidence" value="ECO:0007669"/>
    <property type="project" value="TreeGrafter"/>
</dbReference>
<dbReference type="InterPro" id="IPR036394">
    <property type="entry name" value="Ribosomal_uL22_sf"/>
</dbReference>
<gene>
    <name evidence="7" type="primary">rplV</name>
    <name evidence="12" type="ORF">A2806_04510</name>
</gene>
<dbReference type="Gene3D" id="3.90.470.10">
    <property type="entry name" value="Ribosomal protein L22/L17"/>
    <property type="match status" value="1"/>
</dbReference>
<protein>
    <recommendedName>
        <fullName evidence="6 7">Large ribosomal subunit protein uL22</fullName>
    </recommendedName>
</protein>
<dbReference type="Proteomes" id="UP000177629">
    <property type="component" value="Unassembled WGS sequence"/>
</dbReference>
<evidence type="ECO:0000313" key="13">
    <source>
        <dbReference type="Proteomes" id="UP000177629"/>
    </source>
</evidence>
<name>A0A1G2PKP4_9BACT</name>
<evidence type="ECO:0000256" key="6">
    <source>
        <dbReference type="ARBA" id="ARBA00035207"/>
    </source>
</evidence>
<evidence type="ECO:0000256" key="4">
    <source>
        <dbReference type="ARBA" id="ARBA00022980"/>
    </source>
</evidence>
<feature type="region of interest" description="Disordered" evidence="11">
    <location>
        <begin position="107"/>
        <end position="163"/>
    </location>
</feature>
<evidence type="ECO:0000256" key="1">
    <source>
        <dbReference type="ARBA" id="ARBA00009451"/>
    </source>
</evidence>
<evidence type="ECO:0000256" key="5">
    <source>
        <dbReference type="ARBA" id="ARBA00023274"/>
    </source>
</evidence>
<evidence type="ECO:0000256" key="8">
    <source>
        <dbReference type="RuleBase" id="RU004005"/>
    </source>
</evidence>
<comment type="function">
    <text evidence="7 10">This protein binds specifically to 23S rRNA; its binding is stimulated by other ribosomal proteins, e.g., L4, L17, and L20. It is important during the early stages of 50S assembly. It makes multiple contacts with different domains of the 23S rRNA in the assembled 50S subunit and ribosome.</text>
</comment>
<keyword evidence="4 7" id="KW-0689">Ribosomal protein</keyword>
<evidence type="ECO:0000256" key="10">
    <source>
        <dbReference type="RuleBase" id="RU004008"/>
    </source>
</evidence>
<feature type="compositionally biased region" description="Basic and acidic residues" evidence="11">
    <location>
        <begin position="120"/>
        <end position="135"/>
    </location>
</feature>
<comment type="similarity">
    <text evidence="1 7 8">Belongs to the universal ribosomal protein uL22 family.</text>
</comment>
<dbReference type="SUPFAM" id="SSF54843">
    <property type="entry name" value="Ribosomal protein L22"/>
    <property type="match status" value="1"/>
</dbReference>
<evidence type="ECO:0000256" key="7">
    <source>
        <dbReference type="HAMAP-Rule" id="MF_01331"/>
    </source>
</evidence>
<sequence>MQASATLRHLRISPRKVRLIARELGGKQFFHAEALLELLPHRATKPLVKLLRSAAANAEAQGVGEKQVLRVKGVMVNQGRTIQRFRPRSRGMAHPIARRSSHITIVLEGPGGVPKRKRAKQETTTESSDTRDRPHPTARTKQDLPTPRKLVDVGKRVFRRKSI</sequence>
<comment type="caution">
    <text evidence="12">The sequence shown here is derived from an EMBL/GenBank/DDBJ whole genome shotgun (WGS) entry which is preliminary data.</text>
</comment>